<dbReference type="InterPro" id="IPR050742">
    <property type="entry name" value="Helicase_Restrict-Modif_Enz"/>
</dbReference>
<dbReference type="EMBL" id="FOSG01000008">
    <property type="protein sequence ID" value="SFK70211.1"/>
    <property type="molecule type" value="Genomic_DNA"/>
</dbReference>
<evidence type="ECO:0000259" key="1">
    <source>
        <dbReference type="PROSITE" id="PS51192"/>
    </source>
</evidence>
<proteinExistence type="predicted"/>
<keyword evidence="2" id="KW-0547">Nucleotide-binding</keyword>
<dbReference type="SMART" id="SM00487">
    <property type="entry name" value="DEXDc"/>
    <property type="match status" value="1"/>
</dbReference>
<dbReference type="OrthoDB" id="5165890at2"/>
<keyword evidence="2" id="KW-0347">Helicase</keyword>
<dbReference type="GO" id="GO:0004386">
    <property type="term" value="F:helicase activity"/>
    <property type="evidence" value="ECO:0007669"/>
    <property type="project" value="UniProtKB-KW"/>
</dbReference>
<dbReference type="Gene3D" id="3.40.50.300">
    <property type="entry name" value="P-loop containing nucleotide triphosphate hydrolases"/>
    <property type="match status" value="2"/>
</dbReference>
<dbReference type="AlphaFoldDB" id="A0A1I4BQU3"/>
<keyword evidence="2" id="KW-0378">Hydrolase</keyword>
<dbReference type="GO" id="GO:0005829">
    <property type="term" value="C:cytosol"/>
    <property type="evidence" value="ECO:0007669"/>
    <property type="project" value="TreeGrafter"/>
</dbReference>
<accession>A0A1I4BQU3</accession>
<dbReference type="GO" id="GO:0005524">
    <property type="term" value="F:ATP binding"/>
    <property type="evidence" value="ECO:0007669"/>
    <property type="project" value="InterPro"/>
</dbReference>
<dbReference type="PANTHER" id="PTHR47396">
    <property type="entry name" value="TYPE I RESTRICTION ENZYME ECOKI R PROTEIN"/>
    <property type="match status" value="1"/>
</dbReference>
<reference evidence="3" key="1">
    <citation type="submission" date="2016-10" db="EMBL/GenBank/DDBJ databases">
        <authorList>
            <person name="Varghese N."/>
            <person name="Submissions S."/>
        </authorList>
    </citation>
    <scope>NUCLEOTIDE SEQUENCE [LARGE SCALE GENOMIC DNA]</scope>
    <source>
        <strain evidence="3">PL19</strain>
    </source>
</reference>
<gene>
    <name evidence="2" type="ORF">SAMN05192584_10868</name>
</gene>
<dbReference type="PANTHER" id="PTHR47396:SF2">
    <property type="entry name" value="HELICASE ATP-BINDING DOMAIN-CONTAINING PROTEIN"/>
    <property type="match status" value="1"/>
</dbReference>
<dbReference type="GO" id="GO:0016787">
    <property type="term" value="F:hydrolase activity"/>
    <property type="evidence" value="ECO:0007669"/>
    <property type="project" value="InterPro"/>
</dbReference>
<evidence type="ECO:0000313" key="3">
    <source>
        <dbReference type="Proteomes" id="UP000198928"/>
    </source>
</evidence>
<organism evidence="2 3">
    <name type="scientific">Streptomyces pini</name>
    <dbReference type="NCBI Taxonomy" id="1520580"/>
    <lineage>
        <taxon>Bacteria</taxon>
        <taxon>Bacillati</taxon>
        <taxon>Actinomycetota</taxon>
        <taxon>Actinomycetes</taxon>
        <taxon>Kitasatosporales</taxon>
        <taxon>Streptomycetaceae</taxon>
        <taxon>Streptomyces</taxon>
    </lineage>
</organism>
<dbReference type="SUPFAM" id="SSF52540">
    <property type="entry name" value="P-loop containing nucleoside triphosphate hydrolases"/>
    <property type="match status" value="2"/>
</dbReference>
<protein>
    <submittedName>
        <fullName evidence="2">Superfamily II DNA or RNA helicase</fullName>
    </submittedName>
</protein>
<name>A0A1I4BQU3_9ACTN</name>
<keyword evidence="2" id="KW-0067">ATP-binding</keyword>
<evidence type="ECO:0000313" key="2">
    <source>
        <dbReference type="EMBL" id="SFK70211.1"/>
    </source>
</evidence>
<sequence>MTTTTTSHHLSPAFPGRAPWGTAGKLRAWQQAAMDSYLEKQPRDFLAVATPGAGKTTFALTLASWLLHHHVVQQVTVVAPTEHLKKQWAEAAARVGIKLDPEYSAGPLGREYHGVAVTYAGVGVRPMLHRNRCEQRKTLVILDEIHHAGDTRSWGEACFEAFEPATRRLALTGTPFRSDTNPIPFVTYAEDGEGIRRSVADYTYGYGKALADGVVRPVIFLSYSGNMRWRSKAGDELEARLGEPMTKDAVSQAWRTALDPRGDWMPSVLRAADTRLSEVRKAIPDAGGLVIAADQDSARAYAKLIREITGSAATVVLSDDTGASKRIEEFSGSEDRWMVAVRMVSEGVDVPRLAVGVYATTISTPLFFAQAVGRFVRSRRRGETASVFLPTIPMLLGFAHEMEVERDHVLDKPRKSGEDADPYAEEADLLKEAERQQDEDTGEQDQLPFEALESDAVFDRVMYDGAEFGMQAHPGSEEEQDYLGIPGLLEPDQVQMLLQKRQARQIAHSRRKPDAEADLLETPAEKRPVVTHKEMLEMRRQLNSLVGAYSHQSGKPHGVVHTELRRVCGGPPTAEATAGQLQQRIAKVREWATRMR</sequence>
<dbReference type="GO" id="GO:0003677">
    <property type="term" value="F:DNA binding"/>
    <property type="evidence" value="ECO:0007669"/>
    <property type="project" value="InterPro"/>
</dbReference>
<feature type="domain" description="Helicase ATP-binding" evidence="1">
    <location>
        <begin position="36"/>
        <end position="193"/>
    </location>
</feature>
<dbReference type="Pfam" id="PF04851">
    <property type="entry name" value="ResIII"/>
    <property type="match status" value="1"/>
</dbReference>
<dbReference type="RefSeq" id="WP_093849824.1">
    <property type="nucleotide sequence ID" value="NZ_FOSG01000008.1"/>
</dbReference>
<dbReference type="InterPro" id="IPR014001">
    <property type="entry name" value="Helicase_ATP-bd"/>
</dbReference>
<dbReference type="InterPro" id="IPR027417">
    <property type="entry name" value="P-loop_NTPase"/>
</dbReference>
<dbReference type="PROSITE" id="PS51192">
    <property type="entry name" value="HELICASE_ATP_BIND_1"/>
    <property type="match status" value="1"/>
</dbReference>
<keyword evidence="3" id="KW-1185">Reference proteome</keyword>
<dbReference type="Proteomes" id="UP000198928">
    <property type="component" value="Unassembled WGS sequence"/>
</dbReference>
<dbReference type="InterPro" id="IPR006935">
    <property type="entry name" value="Helicase/UvrB_N"/>
</dbReference>